<keyword evidence="5 10" id="KW-0269">Exonuclease</keyword>
<organism evidence="10 11">
    <name type="scientific">Acetobacter conturbans</name>
    <dbReference type="NCBI Taxonomy" id="1737472"/>
    <lineage>
        <taxon>Bacteria</taxon>
        <taxon>Pseudomonadati</taxon>
        <taxon>Pseudomonadota</taxon>
        <taxon>Alphaproteobacteria</taxon>
        <taxon>Acetobacterales</taxon>
        <taxon>Acetobacteraceae</taxon>
        <taxon>Acetobacter</taxon>
    </lineage>
</organism>
<comment type="caution">
    <text evidence="10">The sequence shown here is derived from an EMBL/GenBank/DDBJ whole genome shotgun (WGS) entry which is preliminary data.</text>
</comment>
<dbReference type="Gene3D" id="3.10.310.30">
    <property type="match status" value="1"/>
</dbReference>
<gene>
    <name evidence="10" type="primary">recJ</name>
    <name evidence="10" type="ORF">GOB81_02210</name>
</gene>
<dbReference type="InterPro" id="IPR038763">
    <property type="entry name" value="DHH_sf"/>
</dbReference>
<evidence type="ECO:0000256" key="2">
    <source>
        <dbReference type="ARBA" id="ARBA00019841"/>
    </source>
</evidence>
<proteinExistence type="inferred from homology"/>
<evidence type="ECO:0000313" key="11">
    <source>
        <dbReference type="Proteomes" id="UP000631653"/>
    </source>
</evidence>
<feature type="domain" description="DHHA1" evidence="8">
    <location>
        <begin position="388"/>
        <end position="478"/>
    </location>
</feature>
<dbReference type="Pfam" id="PF17768">
    <property type="entry name" value="RecJ_OB"/>
    <property type="match status" value="1"/>
</dbReference>
<comment type="similarity">
    <text evidence="1">Belongs to the RecJ family.</text>
</comment>
<dbReference type="PANTHER" id="PTHR30255:SF2">
    <property type="entry name" value="SINGLE-STRANDED-DNA-SPECIFIC EXONUCLEASE RECJ"/>
    <property type="match status" value="1"/>
</dbReference>
<evidence type="ECO:0000313" key="10">
    <source>
        <dbReference type="EMBL" id="NHN87447.1"/>
    </source>
</evidence>
<feature type="coiled-coil region" evidence="6">
    <location>
        <begin position="340"/>
        <end position="367"/>
    </location>
</feature>
<dbReference type="NCBIfam" id="TIGR00644">
    <property type="entry name" value="recJ"/>
    <property type="match status" value="1"/>
</dbReference>
<keyword evidence="11" id="KW-1185">Reference proteome</keyword>
<dbReference type="Gene3D" id="3.90.1640.30">
    <property type="match status" value="1"/>
</dbReference>
<dbReference type="Pfam" id="PF02272">
    <property type="entry name" value="DHHA1"/>
    <property type="match status" value="1"/>
</dbReference>
<dbReference type="Pfam" id="PF01368">
    <property type="entry name" value="DHH"/>
    <property type="match status" value="1"/>
</dbReference>
<evidence type="ECO:0000256" key="5">
    <source>
        <dbReference type="ARBA" id="ARBA00022839"/>
    </source>
</evidence>
<feature type="domain" description="RecJ OB" evidence="9">
    <location>
        <begin position="494"/>
        <end position="605"/>
    </location>
</feature>
<dbReference type="InterPro" id="IPR051673">
    <property type="entry name" value="SSDNA_exonuclease_RecJ"/>
</dbReference>
<feature type="domain" description="DDH" evidence="7">
    <location>
        <begin position="111"/>
        <end position="266"/>
    </location>
</feature>
<accession>A0ABX0JX37</accession>
<keyword evidence="3" id="KW-0540">Nuclease</keyword>
<dbReference type="Proteomes" id="UP000631653">
    <property type="component" value="Unassembled WGS sequence"/>
</dbReference>
<dbReference type="InterPro" id="IPR003156">
    <property type="entry name" value="DHHA1_dom"/>
</dbReference>
<dbReference type="SUPFAM" id="SSF64182">
    <property type="entry name" value="DHH phosphoesterases"/>
    <property type="match status" value="1"/>
</dbReference>
<dbReference type="EMBL" id="WOSY01000002">
    <property type="protein sequence ID" value="NHN87447.1"/>
    <property type="molecule type" value="Genomic_DNA"/>
</dbReference>
<protein>
    <recommendedName>
        <fullName evidence="2">Single-stranded-DNA-specific exonuclease RecJ</fullName>
    </recommendedName>
</protein>
<evidence type="ECO:0000256" key="6">
    <source>
        <dbReference type="SAM" id="Coils"/>
    </source>
</evidence>
<keyword evidence="4" id="KW-0378">Hydrolase</keyword>
<dbReference type="PANTHER" id="PTHR30255">
    <property type="entry name" value="SINGLE-STRANDED-DNA-SPECIFIC EXONUCLEASE RECJ"/>
    <property type="match status" value="1"/>
</dbReference>
<sequence>MPEAHHETATDLAVLPEAVLGVTQSLTGHRWVWREGATDDRTLRIGSAIAQSCDIPEIVARVMAMRGLKPELATAFIAPRLRAFLPDPSCLKDMDKTAARLALAVEKGETVGILGDYDVDGACSSALLASFLRSFDCPVHVHIPDRMKEGYGPNEGALLGLAERNASLVVCLDCGTAAASILACLENKADVIVIDHHKAELALPDIHALVNPNQPDCASGLNHLCAAALTFVTLIATTRELRQRGYFGAERPEPDLLACLDLVALATICDVMPLRDLNRAFVHQGLRVMGQRNRTGLRLLMDVASVHEKPTAFTCGFAIGPRINAGGRIAESDLGFRVLTAETELEARQMAERLNDINRKRRDVEADILDAAMTQAALQFETGNAALLVTSNDWHAGVVGIVASRIKEEFNRPTFVASEDEHGMLKGSGRSIPGFDVGAAVIAAKEHGLLVAAGGHTAACGFTLSRKNLPAFHDFLNVRFEAAGAYPKKPFLPVDAVIPTSAASPELAQALGVLAPFGQGNEEPLLAIERVKVDRFFRMGANKRSIRVTLSGEGNRKLNGVMFNIKNDTVLDVLEDLSRPSLNIAGWLRTDTWQGRETTSFFIRDIARAG</sequence>
<keyword evidence="6" id="KW-0175">Coiled coil</keyword>
<evidence type="ECO:0000259" key="9">
    <source>
        <dbReference type="Pfam" id="PF17768"/>
    </source>
</evidence>
<name>A0ABX0JX37_9PROT</name>
<dbReference type="RefSeq" id="WP_173568757.1">
    <property type="nucleotide sequence ID" value="NZ_WOSY01000002.1"/>
</dbReference>
<dbReference type="InterPro" id="IPR001667">
    <property type="entry name" value="DDH_dom"/>
</dbReference>
<dbReference type="GO" id="GO:0004527">
    <property type="term" value="F:exonuclease activity"/>
    <property type="evidence" value="ECO:0007669"/>
    <property type="project" value="UniProtKB-KW"/>
</dbReference>
<dbReference type="InterPro" id="IPR004610">
    <property type="entry name" value="RecJ"/>
</dbReference>
<reference evidence="10 11" key="1">
    <citation type="journal article" date="2020" name="Int. J. Syst. Evol. Microbiol.">
        <title>Novel acetic acid bacteria from cider fermentations: Acetobacter conturbans sp. nov. and Acetobacter fallax sp. nov.</title>
        <authorList>
            <person name="Sombolestani A.S."/>
            <person name="Cleenwerck I."/>
            <person name="Cnockaert M."/>
            <person name="Borremans W."/>
            <person name="Wieme A.D."/>
            <person name="De Vuyst L."/>
            <person name="Vandamme P."/>
        </authorList>
    </citation>
    <scope>NUCLEOTIDE SEQUENCE [LARGE SCALE GENOMIC DNA]</scope>
    <source>
        <strain evidence="10 11">LMG 1627</strain>
    </source>
</reference>
<evidence type="ECO:0000256" key="1">
    <source>
        <dbReference type="ARBA" id="ARBA00005915"/>
    </source>
</evidence>
<evidence type="ECO:0000259" key="8">
    <source>
        <dbReference type="Pfam" id="PF02272"/>
    </source>
</evidence>
<evidence type="ECO:0000256" key="4">
    <source>
        <dbReference type="ARBA" id="ARBA00022801"/>
    </source>
</evidence>
<dbReference type="InterPro" id="IPR041122">
    <property type="entry name" value="RecJ_OB"/>
</dbReference>
<evidence type="ECO:0000259" key="7">
    <source>
        <dbReference type="Pfam" id="PF01368"/>
    </source>
</evidence>
<evidence type="ECO:0000256" key="3">
    <source>
        <dbReference type="ARBA" id="ARBA00022722"/>
    </source>
</evidence>